<sequence length="296" mass="33641">MPWFSWYKSSNQSPGKPGLPTRYIKVFRSLYENFTNKTSPYYTDINIFLKRGVSQGDLSYPKLFSATIENVMQTLEQDSSGVKTARRMVSDFDETCGKIGARLYLTKTMVIEEGLLTYASFTLNGTNISECSSYAFLARAINVMNSLTPELSRRKRTAWGAFKSIEDILKKTKNTRFRPHLFDLTTLPALTYAPENWPLCKRDKRSPSIIEGACKGRYWEKPVHASEERDPSEGSPDLCQPSQIRNAFLHAKMSKIKWAGHQCVSTTTDGIEPLAIEFFKMSKARHSDCRANKHSS</sequence>
<gene>
    <name evidence="1" type="ORF">ACOC_LOCUS1003</name>
</gene>
<dbReference type="PANTHER" id="PTHR47027:SF20">
    <property type="entry name" value="REVERSE TRANSCRIPTASE-LIKE PROTEIN WITH RNA-DIRECTED DNA POLYMERASE DOMAIN"/>
    <property type="match status" value="1"/>
</dbReference>
<dbReference type="EMBL" id="UYYA01000129">
    <property type="protein sequence ID" value="VDM52588.1"/>
    <property type="molecule type" value="Genomic_DNA"/>
</dbReference>
<organism evidence="1 2">
    <name type="scientific">Angiostrongylus costaricensis</name>
    <name type="common">Nematode worm</name>
    <dbReference type="NCBI Taxonomy" id="334426"/>
    <lineage>
        <taxon>Eukaryota</taxon>
        <taxon>Metazoa</taxon>
        <taxon>Ecdysozoa</taxon>
        <taxon>Nematoda</taxon>
        <taxon>Chromadorea</taxon>
        <taxon>Rhabditida</taxon>
        <taxon>Rhabditina</taxon>
        <taxon>Rhabditomorpha</taxon>
        <taxon>Strongyloidea</taxon>
        <taxon>Metastrongylidae</taxon>
        <taxon>Angiostrongylus</taxon>
    </lineage>
</organism>
<dbReference type="PANTHER" id="PTHR47027">
    <property type="entry name" value="REVERSE TRANSCRIPTASE DOMAIN-CONTAINING PROTEIN"/>
    <property type="match status" value="1"/>
</dbReference>
<dbReference type="OrthoDB" id="5860136at2759"/>
<reference evidence="1 2" key="1">
    <citation type="submission" date="2018-11" db="EMBL/GenBank/DDBJ databases">
        <authorList>
            <consortium name="Pathogen Informatics"/>
        </authorList>
    </citation>
    <scope>NUCLEOTIDE SEQUENCE [LARGE SCALE GENOMIC DNA]</scope>
    <source>
        <strain evidence="1 2">Costa Rica</strain>
    </source>
</reference>
<proteinExistence type="predicted"/>
<name>A0A3P7IZZ1_ANGCS</name>
<accession>A0A3P7IZZ1</accession>
<evidence type="ECO:0000313" key="1">
    <source>
        <dbReference type="EMBL" id="VDM52588.1"/>
    </source>
</evidence>
<evidence type="ECO:0000313" key="2">
    <source>
        <dbReference type="Proteomes" id="UP000267027"/>
    </source>
</evidence>
<keyword evidence="2" id="KW-1185">Reference proteome</keyword>
<protein>
    <recommendedName>
        <fullName evidence="3">Reverse transcriptase domain-containing protein</fullName>
    </recommendedName>
</protein>
<dbReference type="AlphaFoldDB" id="A0A3P7IZZ1"/>
<dbReference type="Proteomes" id="UP000267027">
    <property type="component" value="Unassembled WGS sequence"/>
</dbReference>
<evidence type="ECO:0008006" key="3">
    <source>
        <dbReference type="Google" id="ProtNLM"/>
    </source>
</evidence>